<protein>
    <recommendedName>
        <fullName evidence="1">N-acetyltransferase domain-containing protein</fullName>
    </recommendedName>
</protein>
<evidence type="ECO:0000313" key="3">
    <source>
        <dbReference type="Proteomes" id="UP000192639"/>
    </source>
</evidence>
<comment type="caution">
    <text evidence="2">The sequence shown here is derived from an EMBL/GenBank/DDBJ whole genome shotgun (WGS) entry which is preliminary data.</text>
</comment>
<dbReference type="Pfam" id="PF13673">
    <property type="entry name" value="Acetyltransf_10"/>
    <property type="match status" value="1"/>
</dbReference>
<gene>
    <name evidence="2" type="ORF">ECANGB1_1479</name>
</gene>
<dbReference type="PANTHER" id="PTHR47542">
    <property type="entry name" value="ACYL-COA N-ACYLTRANSFERASES (NAT) SUPERFAMILY PROTEIN"/>
    <property type="match status" value="1"/>
</dbReference>
<dbReference type="PANTHER" id="PTHR47542:SF2">
    <property type="entry name" value="ACYL-COA N-ACYLTRANSFERASES (NAT) SUPERFAMILY PROTEIN"/>
    <property type="match status" value="1"/>
</dbReference>
<dbReference type="PROSITE" id="PS51186">
    <property type="entry name" value="GNAT"/>
    <property type="match status" value="1"/>
</dbReference>
<keyword evidence="3" id="KW-1185">Reference proteome</keyword>
<dbReference type="SUPFAM" id="SSF55729">
    <property type="entry name" value="Acyl-CoA N-acyltransferases (Nat)"/>
    <property type="match status" value="1"/>
</dbReference>
<dbReference type="InterPro" id="IPR000182">
    <property type="entry name" value="GNAT_dom"/>
</dbReference>
<name>A0A1Y1S6N7_9MICR</name>
<dbReference type="CDD" id="cd04301">
    <property type="entry name" value="NAT_SF"/>
    <property type="match status" value="1"/>
</dbReference>
<dbReference type="VEuPathDB" id="MicrosporidiaDB:ECANGB1_1479"/>
<reference evidence="2 3" key="1">
    <citation type="journal article" date="2017" name="Environ. Microbiol.">
        <title>Decay of the glycolytic pathway and adaptation to intranuclear parasitism within Enterocytozoonidae microsporidia.</title>
        <authorList>
            <person name="Wiredu Boakye D."/>
            <person name="Jaroenlak P."/>
            <person name="Prachumwat A."/>
            <person name="Williams T.A."/>
            <person name="Bateman K.S."/>
            <person name="Itsathitphaisarn O."/>
            <person name="Sritunyalucksana K."/>
            <person name="Paszkiewicz K.H."/>
            <person name="Moore K.A."/>
            <person name="Stentiford G.D."/>
            <person name="Williams B.A."/>
        </authorList>
    </citation>
    <scope>NUCLEOTIDE SEQUENCE [LARGE SCALE GENOMIC DNA]</scope>
    <source>
        <strain evidence="2 3">GB1</strain>
    </source>
</reference>
<proteinExistence type="predicted"/>
<sequence>MCLSDLYSSMILEQKYFNDSARMCDEMHDRIVTINNYFYIARNTGNKIIGLLKADLRENSMITVYVIVVEREYRRHGIGKSLFNRLFNDIKHLIPVTVELYVNPVNSAIEFYKRIGFIKEGVIHHFYKSGESAFKMQLRLTK</sequence>
<feature type="domain" description="N-acetyltransferase" evidence="1">
    <location>
        <begin position="1"/>
        <end position="141"/>
    </location>
</feature>
<evidence type="ECO:0000313" key="2">
    <source>
        <dbReference type="EMBL" id="ORD93833.1"/>
    </source>
</evidence>
<accession>A0A1Y1S6N7</accession>
<evidence type="ECO:0000259" key="1">
    <source>
        <dbReference type="PROSITE" id="PS51186"/>
    </source>
</evidence>
<dbReference type="EMBL" id="LWDP01000044">
    <property type="protein sequence ID" value="ORD93833.1"/>
    <property type="molecule type" value="Genomic_DNA"/>
</dbReference>
<organism evidence="2 3">
    <name type="scientific">Enterospora canceri</name>
    <dbReference type="NCBI Taxonomy" id="1081671"/>
    <lineage>
        <taxon>Eukaryota</taxon>
        <taxon>Fungi</taxon>
        <taxon>Fungi incertae sedis</taxon>
        <taxon>Microsporidia</taxon>
        <taxon>Enterocytozoonidae</taxon>
        <taxon>Enterospora</taxon>
    </lineage>
</organism>
<dbReference type="AlphaFoldDB" id="A0A1Y1S6N7"/>
<dbReference type="Proteomes" id="UP000192639">
    <property type="component" value="Unassembled WGS sequence"/>
</dbReference>
<dbReference type="InterPro" id="IPR016181">
    <property type="entry name" value="Acyl_CoA_acyltransferase"/>
</dbReference>
<dbReference type="GO" id="GO:0016747">
    <property type="term" value="F:acyltransferase activity, transferring groups other than amino-acyl groups"/>
    <property type="evidence" value="ECO:0007669"/>
    <property type="project" value="InterPro"/>
</dbReference>
<dbReference type="OrthoDB" id="41532at2759"/>
<dbReference type="Gene3D" id="3.40.630.30">
    <property type="match status" value="1"/>
</dbReference>